<dbReference type="Gene3D" id="3.50.50.60">
    <property type="entry name" value="FAD/NAD(P)-binding domain"/>
    <property type="match status" value="2"/>
</dbReference>
<dbReference type="Proteomes" id="UP000294919">
    <property type="component" value="Unassembled WGS sequence"/>
</dbReference>
<feature type="domain" description="FAD/NAD(P)-binding" evidence="4">
    <location>
        <begin position="8"/>
        <end position="297"/>
    </location>
</feature>
<evidence type="ECO:0000256" key="3">
    <source>
        <dbReference type="ARBA" id="ARBA00022827"/>
    </source>
</evidence>
<evidence type="ECO:0000259" key="4">
    <source>
        <dbReference type="Pfam" id="PF07992"/>
    </source>
</evidence>
<evidence type="ECO:0000259" key="5">
    <source>
        <dbReference type="Pfam" id="PF18267"/>
    </source>
</evidence>
<dbReference type="InterPro" id="IPR041575">
    <property type="entry name" value="Rubredoxin_C"/>
</dbReference>
<dbReference type="Gene3D" id="3.30.390.30">
    <property type="match status" value="1"/>
</dbReference>
<keyword evidence="2" id="KW-0285">Flavoprotein</keyword>
<dbReference type="GO" id="GO:0016491">
    <property type="term" value="F:oxidoreductase activity"/>
    <property type="evidence" value="ECO:0007669"/>
    <property type="project" value="InterPro"/>
</dbReference>
<sequence>MEKKENIYVIIGNGIAGLTAAAEIRKADETAIVKIISQENYLTYYRVKLSHYISKDFEPKELFIHDENWYKEREIELILGKKVKRIDAENMHVVLVDDKEVPYDKLLIANGSSAFVPPVKGKEKAGVYALRSLKDLMKIQDYLKDCIEVAIIGGGLLGMEAAWALKERGLNVHVIEFSPYLLPRQLDEELATFVKEKLEEKGLNIHIGAATQEIIGNTKATGVGIKDGRIINGEMILFSTGIRPNINIANDTKIKVDKGILVDEAMETSIPNIYAAGDIAQISDGAMGLWSVAMDQGKVAGMNMVGNKTSYKPVQPATLLSIGGFSLFSMGVIDKEKETIAFKNKEVFHKLFTEKGKLVGGVLAGDTKKMVKLKRAVADQIDLQDMMDKGLDALEIINEW</sequence>
<organism evidence="6 7">
    <name type="scientific">Marinisporobacter balticus</name>
    <dbReference type="NCBI Taxonomy" id="2018667"/>
    <lineage>
        <taxon>Bacteria</taxon>
        <taxon>Bacillati</taxon>
        <taxon>Bacillota</taxon>
        <taxon>Clostridia</taxon>
        <taxon>Peptostreptococcales</taxon>
        <taxon>Thermotaleaceae</taxon>
        <taxon>Marinisporobacter</taxon>
    </lineage>
</organism>
<dbReference type="AlphaFoldDB" id="A0A4R2KVW8"/>
<name>A0A4R2KVW8_9FIRM</name>
<protein>
    <submittedName>
        <fullName evidence="6">Nitrite reductase (NADH) large subunit</fullName>
    </submittedName>
</protein>
<keyword evidence="3" id="KW-0274">FAD</keyword>
<comment type="cofactor">
    <cofactor evidence="1">
        <name>FAD</name>
        <dbReference type="ChEBI" id="CHEBI:57692"/>
    </cofactor>
</comment>
<dbReference type="Pfam" id="PF18267">
    <property type="entry name" value="Rubredoxin_C"/>
    <property type="match status" value="1"/>
</dbReference>
<dbReference type="PRINTS" id="PR00411">
    <property type="entry name" value="PNDRDTASEI"/>
</dbReference>
<evidence type="ECO:0000313" key="7">
    <source>
        <dbReference type="Proteomes" id="UP000294919"/>
    </source>
</evidence>
<dbReference type="InterPro" id="IPR023753">
    <property type="entry name" value="FAD/NAD-binding_dom"/>
</dbReference>
<dbReference type="EMBL" id="SLWV01000005">
    <property type="protein sequence ID" value="TCO77983.1"/>
    <property type="molecule type" value="Genomic_DNA"/>
</dbReference>
<evidence type="ECO:0000256" key="2">
    <source>
        <dbReference type="ARBA" id="ARBA00022630"/>
    </source>
</evidence>
<dbReference type="Pfam" id="PF07992">
    <property type="entry name" value="Pyr_redox_2"/>
    <property type="match status" value="1"/>
</dbReference>
<feature type="domain" description="NADH-rubredoxin oxidoreductase C-terminal" evidence="5">
    <location>
        <begin position="316"/>
        <end position="380"/>
    </location>
</feature>
<comment type="caution">
    <text evidence="6">The sequence shown here is derived from an EMBL/GenBank/DDBJ whole genome shotgun (WGS) entry which is preliminary data.</text>
</comment>
<dbReference type="InterPro" id="IPR050260">
    <property type="entry name" value="FAD-bd_OxRdtase"/>
</dbReference>
<dbReference type="InterPro" id="IPR036188">
    <property type="entry name" value="FAD/NAD-bd_sf"/>
</dbReference>
<dbReference type="SUPFAM" id="SSF51905">
    <property type="entry name" value="FAD/NAD(P)-binding domain"/>
    <property type="match status" value="2"/>
</dbReference>
<reference evidence="6 7" key="1">
    <citation type="submission" date="2019-03" db="EMBL/GenBank/DDBJ databases">
        <title>Genomic Encyclopedia of Type Strains, Phase IV (KMG-IV): sequencing the most valuable type-strain genomes for metagenomic binning, comparative biology and taxonomic classification.</title>
        <authorList>
            <person name="Goeker M."/>
        </authorList>
    </citation>
    <scope>NUCLEOTIDE SEQUENCE [LARGE SCALE GENOMIC DNA]</scope>
    <source>
        <strain evidence="6 7">DSM 102940</strain>
    </source>
</reference>
<dbReference type="PRINTS" id="PR00368">
    <property type="entry name" value="FADPNR"/>
</dbReference>
<keyword evidence="7" id="KW-1185">Reference proteome</keyword>
<dbReference type="InterPro" id="IPR016156">
    <property type="entry name" value="FAD/NAD-linked_Rdtase_dimer_sf"/>
</dbReference>
<dbReference type="PANTHER" id="PTHR43429:SF3">
    <property type="entry name" value="NITRITE REDUCTASE [NAD(P)H]"/>
    <property type="match status" value="1"/>
</dbReference>
<accession>A0A4R2KVW8</accession>
<gene>
    <name evidence="6" type="ORF">EV214_10582</name>
</gene>
<evidence type="ECO:0000256" key="1">
    <source>
        <dbReference type="ARBA" id="ARBA00001974"/>
    </source>
</evidence>
<evidence type="ECO:0000313" key="6">
    <source>
        <dbReference type="EMBL" id="TCO77983.1"/>
    </source>
</evidence>
<dbReference type="OrthoDB" id="9807946at2"/>
<dbReference type="RefSeq" id="WP_132243621.1">
    <property type="nucleotide sequence ID" value="NZ_SLWV01000005.1"/>
</dbReference>
<dbReference type="PANTHER" id="PTHR43429">
    <property type="entry name" value="PYRIDINE NUCLEOTIDE-DISULFIDE OXIDOREDUCTASE DOMAIN-CONTAINING"/>
    <property type="match status" value="1"/>
</dbReference>
<proteinExistence type="predicted"/>